<gene>
    <name evidence="5" type="ORF">GCM10007875_08990</name>
</gene>
<evidence type="ECO:0000256" key="3">
    <source>
        <dbReference type="SAM" id="SignalP"/>
    </source>
</evidence>
<proteinExistence type="inferred from homology"/>
<name>A0ABQ5YRA8_9BURK</name>
<sequence>MTKKARMGLVLASLLMLASCASTNHAPVVDRLPSRSLDSSVSPDGYYTVKPGDTLYSIALDFGLDWKDLAKANGLSDPNKISIGQKLLVQGVGGNAPVASSTGNATATPTDNASGVVVTPVVPPSVAKPIDAQPGASKPVPVPDQTAKSEPPAPANASYGFIWPSDGKIIQTYKPGVNKGVDLAVKVGDPVVASLGGKVVYSGNALRGYGNLIIIKHEGNLLTAYAHNKTLLVKEGDSVKKGQKIAEAGQSDTDKPMLHFEVRKQGKPVNPMDYLPAR</sequence>
<dbReference type="InterPro" id="IPR036779">
    <property type="entry name" value="LysM_dom_sf"/>
</dbReference>
<feature type="signal peptide" evidence="3">
    <location>
        <begin position="1"/>
        <end position="26"/>
    </location>
</feature>
<dbReference type="InterPro" id="IPR018392">
    <property type="entry name" value="LysM"/>
</dbReference>
<accession>A0ABQ5YRA8</accession>
<dbReference type="Pfam" id="PF01476">
    <property type="entry name" value="LysM"/>
    <property type="match status" value="1"/>
</dbReference>
<dbReference type="PROSITE" id="PS51257">
    <property type="entry name" value="PROKAR_LIPOPROTEIN"/>
    <property type="match status" value="1"/>
</dbReference>
<dbReference type="CDD" id="cd00118">
    <property type="entry name" value="LysM"/>
    <property type="match status" value="1"/>
</dbReference>
<dbReference type="PANTHER" id="PTHR21666">
    <property type="entry name" value="PEPTIDASE-RELATED"/>
    <property type="match status" value="1"/>
</dbReference>
<dbReference type="PANTHER" id="PTHR21666:SF263">
    <property type="entry name" value="MUREIN HYDROLASE ACTIVATOR NLPD"/>
    <property type="match status" value="1"/>
</dbReference>
<evidence type="ECO:0000313" key="5">
    <source>
        <dbReference type="EMBL" id="GLR25811.1"/>
    </source>
</evidence>
<dbReference type="Proteomes" id="UP001156664">
    <property type="component" value="Unassembled WGS sequence"/>
</dbReference>
<dbReference type="InterPro" id="IPR050570">
    <property type="entry name" value="Cell_wall_metabolism_enzyme"/>
</dbReference>
<evidence type="ECO:0000259" key="4">
    <source>
        <dbReference type="PROSITE" id="PS51782"/>
    </source>
</evidence>
<feature type="region of interest" description="Disordered" evidence="2">
    <location>
        <begin position="126"/>
        <end position="155"/>
    </location>
</feature>
<dbReference type="CDD" id="cd12797">
    <property type="entry name" value="M23_peptidase"/>
    <property type="match status" value="1"/>
</dbReference>
<dbReference type="RefSeq" id="WP_284280254.1">
    <property type="nucleotide sequence ID" value="NZ_BSOJ01000009.1"/>
</dbReference>
<keyword evidence="6" id="KW-1185">Reference proteome</keyword>
<dbReference type="Gene3D" id="3.10.350.10">
    <property type="entry name" value="LysM domain"/>
    <property type="match status" value="1"/>
</dbReference>
<dbReference type="InterPro" id="IPR016047">
    <property type="entry name" value="M23ase_b-sheet_dom"/>
</dbReference>
<reference evidence="6" key="1">
    <citation type="journal article" date="2019" name="Int. J. Syst. Evol. Microbiol.">
        <title>The Global Catalogue of Microorganisms (GCM) 10K type strain sequencing project: providing services to taxonomists for standard genome sequencing and annotation.</title>
        <authorList>
            <consortium name="The Broad Institute Genomics Platform"/>
            <consortium name="The Broad Institute Genome Sequencing Center for Infectious Disease"/>
            <person name="Wu L."/>
            <person name="Ma J."/>
        </authorList>
    </citation>
    <scope>NUCLEOTIDE SEQUENCE [LARGE SCALE GENOMIC DNA]</scope>
    <source>
        <strain evidence="6">NBRC 105857</strain>
    </source>
</reference>
<dbReference type="SMART" id="SM00257">
    <property type="entry name" value="LysM"/>
    <property type="match status" value="1"/>
</dbReference>
<organism evidence="5 6">
    <name type="scientific">Limnobacter litoralis</name>
    <dbReference type="NCBI Taxonomy" id="481366"/>
    <lineage>
        <taxon>Bacteria</taxon>
        <taxon>Pseudomonadati</taxon>
        <taxon>Pseudomonadota</taxon>
        <taxon>Betaproteobacteria</taxon>
        <taxon>Burkholderiales</taxon>
        <taxon>Burkholderiaceae</taxon>
        <taxon>Limnobacter</taxon>
    </lineage>
</organism>
<protein>
    <submittedName>
        <fullName evidence="5">Peptidase</fullName>
    </submittedName>
</protein>
<dbReference type="EMBL" id="BSOJ01000009">
    <property type="protein sequence ID" value="GLR25811.1"/>
    <property type="molecule type" value="Genomic_DNA"/>
</dbReference>
<feature type="chain" id="PRO_5047204701" evidence="3">
    <location>
        <begin position="27"/>
        <end position="278"/>
    </location>
</feature>
<keyword evidence="3" id="KW-0732">Signal</keyword>
<dbReference type="InterPro" id="IPR011055">
    <property type="entry name" value="Dup_hybrid_motif"/>
</dbReference>
<feature type="domain" description="LysM" evidence="4">
    <location>
        <begin position="45"/>
        <end position="89"/>
    </location>
</feature>
<dbReference type="Gene3D" id="2.70.70.10">
    <property type="entry name" value="Glucose Permease (Domain IIA)"/>
    <property type="match status" value="1"/>
</dbReference>
<evidence type="ECO:0000256" key="1">
    <source>
        <dbReference type="ARBA" id="ARBA00038420"/>
    </source>
</evidence>
<evidence type="ECO:0000256" key="2">
    <source>
        <dbReference type="SAM" id="MobiDB-lite"/>
    </source>
</evidence>
<dbReference type="Pfam" id="PF01551">
    <property type="entry name" value="Peptidase_M23"/>
    <property type="match status" value="1"/>
</dbReference>
<evidence type="ECO:0000313" key="6">
    <source>
        <dbReference type="Proteomes" id="UP001156664"/>
    </source>
</evidence>
<comment type="similarity">
    <text evidence="1">Belongs to the E.coli NlpD/Haemophilus LppB family.</text>
</comment>
<dbReference type="SUPFAM" id="SSF51261">
    <property type="entry name" value="Duplicated hybrid motif"/>
    <property type="match status" value="1"/>
</dbReference>
<comment type="caution">
    <text evidence="5">The sequence shown here is derived from an EMBL/GenBank/DDBJ whole genome shotgun (WGS) entry which is preliminary data.</text>
</comment>
<dbReference type="PROSITE" id="PS51782">
    <property type="entry name" value="LYSM"/>
    <property type="match status" value="1"/>
</dbReference>